<dbReference type="InterPro" id="IPR036390">
    <property type="entry name" value="WH_DNA-bd_sf"/>
</dbReference>
<evidence type="ECO:0000256" key="2">
    <source>
        <dbReference type="ARBA" id="ARBA00023125"/>
    </source>
</evidence>
<dbReference type="Gene3D" id="1.10.10.10">
    <property type="entry name" value="Winged helix-like DNA-binding domain superfamily/Winged helix DNA-binding domain"/>
    <property type="match status" value="1"/>
</dbReference>
<evidence type="ECO:0000256" key="1">
    <source>
        <dbReference type="ARBA" id="ARBA00023015"/>
    </source>
</evidence>
<protein>
    <submittedName>
        <fullName evidence="5">ArsR family transcriptional regulator</fullName>
    </submittedName>
</protein>
<keyword evidence="3" id="KW-0804">Transcription</keyword>
<dbReference type="EMBL" id="CP003697">
    <property type="protein sequence ID" value="AGF71073.1"/>
    <property type="molecule type" value="Genomic_DNA"/>
</dbReference>
<sequence length="114" mass="12634">MFESFVQVLKAVANPRRLELLELMAQDEHNVEPLAHLSAMGMTTASAHLQQLKRTGLVTTRRERATVFDRMAGDGIAALYTAAKTVAVNRYPQFTRCPVSQELRHPCLGPRTGA</sequence>
<dbReference type="KEGG" id="chn:A605_00285"/>
<dbReference type="InterPro" id="IPR036388">
    <property type="entry name" value="WH-like_DNA-bd_sf"/>
</dbReference>
<accession>M1NI50</accession>
<dbReference type="CDD" id="cd00090">
    <property type="entry name" value="HTH_ARSR"/>
    <property type="match status" value="1"/>
</dbReference>
<name>M1NI50_9CORY</name>
<dbReference type="PRINTS" id="PR00778">
    <property type="entry name" value="HTHARSR"/>
</dbReference>
<dbReference type="AlphaFoldDB" id="M1NI50"/>
<evidence type="ECO:0000256" key="3">
    <source>
        <dbReference type="ARBA" id="ARBA00023163"/>
    </source>
</evidence>
<dbReference type="Proteomes" id="UP000011723">
    <property type="component" value="Chromosome"/>
</dbReference>
<dbReference type="SUPFAM" id="SSF46785">
    <property type="entry name" value="Winged helix' DNA-binding domain"/>
    <property type="match status" value="1"/>
</dbReference>
<evidence type="ECO:0000313" key="5">
    <source>
        <dbReference type="EMBL" id="AGF71073.1"/>
    </source>
</evidence>
<feature type="domain" description="HTH arsR-type" evidence="4">
    <location>
        <begin position="1"/>
        <end position="91"/>
    </location>
</feature>
<dbReference type="HOGENOM" id="CLU_2116904_0_0_11"/>
<dbReference type="STRING" id="1121362.A605_00285"/>
<keyword evidence="2" id="KW-0238">DNA-binding</keyword>
<dbReference type="SMART" id="SM00418">
    <property type="entry name" value="HTH_ARSR"/>
    <property type="match status" value="1"/>
</dbReference>
<dbReference type="eggNOG" id="COG0640">
    <property type="taxonomic scope" value="Bacteria"/>
</dbReference>
<dbReference type="PANTHER" id="PTHR43132">
    <property type="entry name" value="ARSENICAL RESISTANCE OPERON REPRESSOR ARSR-RELATED"/>
    <property type="match status" value="1"/>
</dbReference>
<dbReference type="RefSeq" id="WP_015399497.1">
    <property type="nucleotide sequence ID" value="NC_020302.1"/>
</dbReference>
<dbReference type="InterPro" id="IPR001845">
    <property type="entry name" value="HTH_ArsR_DNA-bd_dom"/>
</dbReference>
<dbReference type="InterPro" id="IPR051011">
    <property type="entry name" value="Metal_resp_trans_reg"/>
</dbReference>
<keyword evidence="1" id="KW-0805">Transcription regulation</keyword>
<dbReference type="GO" id="GO:0003700">
    <property type="term" value="F:DNA-binding transcription factor activity"/>
    <property type="evidence" value="ECO:0007669"/>
    <property type="project" value="InterPro"/>
</dbReference>
<gene>
    <name evidence="5" type="ORF">A605_00285</name>
</gene>
<evidence type="ECO:0000313" key="6">
    <source>
        <dbReference type="Proteomes" id="UP000011723"/>
    </source>
</evidence>
<dbReference type="PROSITE" id="PS50987">
    <property type="entry name" value="HTH_ARSR_2"/>
    <property type="match status" value="1"/>
</dbReference>
<reference evidence="5 6" key="1">
    <citation type="journal article" date="2012" name="Stand. Genomic Sci.">
        <title>Genome sequence of the halotolerant bacterium Corynebacterium halotolerans type strain YIM 70093(T) (= DSM 44683(T)).</title>
        <authorList>
            <person name="Ruckert C."/>
            <person name="Albersmeier A."/>
            <person name="Al-Dilaimi A."/>
            <person name="Niehaus K."/>
            <person name="Szczepanowski R."/>
            <person name="Kalinowski J."/>
        </authorList>
    </citation>
    <scope>NUCLEOTIDE SEQUENCE [LARGE SCALE GENOMIC DNA]</scope>
    <source>
        <strain evidence="5">YIM 70093</strain>
    </source>
</reference>
<organism evidence="5 6">
    <name type="scientific">Corynebacterium halotolerans YIM 70093 = DSM 44683</name>
    <dbReference type="NCBI Taxonomy" id="1121362"/>
    <lineage>
        <taxon>Bacteria</taxon>
        <taxon>Bacillati</taxon>
        <taxon>Actinomycetota</taxon>
        <taxon>Actinomycetes</taxon>
        <taxon>Mycobacteriales</taxon>
        <taxon>Corynebacteriaceae</taxon>
        <taxon>Corynebacterium</taxon>
    </lineage>
</organism>
<proteinExistence type="predicted"/>
<keyword evidence="6" id="KW-1185">Reference proteome</keyword>
<dbReference type="Pfam" id="PF01022">
    <property type="entry name" value="HTH_5"/>
    <property type="match status" value="1"/>
</dbReference>
<dbReference type="GO" id="GO:0003677">
    <property type="term" value="F:DNA binding"/>
    <property type="evidence" value="ECO:0007669"/>
    <property type="project" value="UniProtKB-KW"/>
</dbReference>
<dbReference type="PANTHER" id="PTHR43132:SF8">
    <property type="entry name" value="HTH-TYPE TRANSCRIPTIONAL REGULATOR KMTR"/>
    <property type="match status" value="1"/>
</dbReference>
<dbReference type="NCBIfam" id="NF033788">
    <property type="entry name" value="HTH_metalloreg"/>
    <property type="match status" value="1"/>
</dbReference>
<evidence type="ECO:0000259" key="4">
    <source>
        <dbReference type="PROSITE" id="PS50987"/>
    </source>
</evidence>
<dbReference type="OrthoDB" id="9800872at2"/>
<dbReference type="InterPro" id="IPR011991">
    <property type="entry name" value="ArsR-like_HTH"/>
</dbReference>